<dbReference type="PROSITE" id="PS51257">
    <property type="entry name" value="PROKAR_LIPOPROTEIN"/>
    <property type="match status" value="1"/>
</dbReference>
<dbReference type="RefSeq" id="WP_165629593.1">
    <property type="nucleotide sequence ID" value="NZ_CP121270.1"/>
</dbReference>
<dbReference type="GO" id="GO:0042597">
    <property type="term" value="C:periplasmic space"/>
    <property type="evidence" value="ECO:0007669"/>
    <property type="project" value="UniProtKB-SubCell"/>
</dbReference>
<evidence type="ECO:0000313" key="6">
    <source>
        <dbReference type="EMBL" id="WFP24348.1"/>
    </source>
</evidence>
<name>A0AAX3T5B7_9ACTN</name>
<feature type="region of interest" description="Disordered" evidence="4">
    <location>
        <begin position="336"/>
        <end position="355"/>
    </location>
</feature>
<feature type="domain" description="SsuA/THI5-like" evidence="5">
    <location>
        <begin position="56"/>
        <end position="262"/>
    </location>
</feature>
<sequence length="355" mass="38248">MTSPRRSTLLTGLTIVVATLAIVLTGCGGGGGAVTDDGKVVVRYQGSPSQVRWYELADSLGYFDKVSLKWVGDTTSGPQDIQSVATGEIEVGGAFNGSVAKLQDAGAPIVSVISDVGSDGDTFHGYYSLEGSGIRTARDLIGKKVGINTLGAYHEYAIIEWLHRQGLTDNEIKSVQLTVVPPINTEQALRSGQIDAGNLGTIFKDVALKSGGLHEIFRDTSLIGDLAISTTVFRRDFVEKNKEAVEDFVQGYARALRWAQLHTREEVVAKFVEIIEGRGRNENTDFVKQWKSAGVPTPGGVIDPKEFTVWIDEAIRLGELKPGIDPNTLFTNEYNPYANGTYPPDADENGNKPGA</sequence>
<dbReference type="Proteomes" id="UP001213504">
    <property type="component" value="Chromosome"/>
</dbReference>
<organism evidence="6 7">
    <name type="scientific">Gordonia hongkongensis</name>
    <dbReference type="NCBI Taxonomy" id="1701090"/>
    <lineage>
        <taxon>Bacteria</taxon>
        <taxon>Bacillati</taxon>
        <taxon>Actinomycetota</taxon>
        <taxon>Actinomycetes</taxon>
        <taxon>Mycobacteriales</taxon>
        <taxon>Gordoniaceae</taxon>
        <taxon>Gordonia</taxon>
    </lineage>
</organism>
<evidence type="ECO:0000256" key="3">
    <source>
        <dbReference type="ARBA" id="ARBA00022729"/>
    </source>
</evidence>
<evidence type="ECO:0000259" key="5">
    <source>
        <dbReference type="Pfam" id="PF09084"/>
    </source>
</evidence>
<dbReference type="PANTHER" id="PTHR30024:SF47">
    <property type="entry name" value="TAURINE-BINDING PERIPLASMIC PROTEIN"/>
    <property type="match status" value="1"/>
</dbReference>
<evidence type="ECO:0000256" key="2">
    <source>
        <dbReference type="ARBA" id="ARBA00010742"/>
    </source>
</evidence>
<evidence type="ECO:0000256" key="4">
    <source>
        <dbReference type="SAM" id="MobiDB-lite"/>
    </source>
</evidence>
<accession>A0AAX3T5B7</accession>
<evidence type="ECO:0000313" key="7">
    <source>
        <dbReference type="Proteomes" id="UP001213504"/>
    </source>
</evidence>
<protein>
    <submittedName>
        <fullName evidence="6">ABC transporter substrate-binding protein</fullName>
    </submittedName>
</protein>
<evidence type="ECO:0000256" key="1">
    <source>
        <dbReference type="ARBA" id="ARBA00004418"/>
    </source>
</evidence>
<gene>
    <name evidence="6" type="ORF">P9A14_19795</name>
</gene>
<comment type="subcellular location">
    <subcellularLocation>
        <location evidence="1">Periplasm</location>
    </subcellularLocation>
</comment>
<keyword evidence="3" id="KW-0732">Signal</keyword>
<dbReference type="Pfam" id="PF09084">
    <property type="entry name" value="NMT1"/>
    <property type="match status" value="1"/>
</dbReference>
<dbReference type="EMBL" id="CP121270">
    <property type="protein sequence ID" value="WFP24348.1"/>
    <property type="molecule type" value="Genomic_DNA"/>
</dbReference>
<comment type="similarity">
    <text evidence="2">Belongs to the bacterial solute-binding protein SsuA/TauA family.</text>
</comment>
<dbReference type="AlphaFoldDB" id="A0AAX3T5B7"/>
<dbReference type="InterPro" id="IPR015168">
    <property type="entry name" value="SsuA/THI5"/>
</dbReference>
<dbReference type="PANTHER" id="PTHR30024">
    <property type="entry name" value="ALIPHATIC SULFONATES-BINDING PROTEIN-RELATED"/>
    <property type="match status" value="1"/>
</dbReference>
<proteinExistence type="inferred from homology"/>
<dbReference type="Gene3D" id="3.40.190.10">
    <property type="entry name" value="Periplasmic binding protein-like II"/>
    <property type="match status" value="2"/>
</dbReference>
<dbReference type="SUPFAM" id="SSF53850">
    <property type="entry name" value="Periplasmic binding protein-like II"/>
    <property type="match status" value="1"/>
</dbReference>
<reference evidence="6" key="1">
    <citation type="submission" date="2023-04" db="EMBL/GenBank/DDBJ databases">
        <title>Complete genome sequence of a phthalic acid esters degrading bacterial strain.</title>
        <authorList>
            <person name="Weng L."/>
            <person name="Jia Y."/>
            <person name="Ren L."/>
        </authorList>
    </citation>
    <scope>NUCLEOTIDE SEQUENCE</scope>
    <source>
        <strain evidence="6">RL-LY01</strain>
    </source>
</reference>